<reference evidence="1" key="1">
    <citation type="journal article" date="2021" name="PeerJ">
        <title>Extensive microbial diversity within the chicken gut microbiome revealed by metagenomics and culture.</title>
        <authorList>
            <person name="Gilroy R."/>
            <person name="Ravi A."/>
            <person name="Getino M."/>
            <person name="Pursley I."/>
            <person name="Horton D.L."/>
            <person name="Alikhan N.F."/>
            <person name="Baker D."/>
            <person name="Gharbi K."/>
            <person name="Hall N."/>
            <person name="Watson M."/>
            <person name="Adriaenssens E.M."/>
            <person name="Foster-Nyarko E."/>
            <person name="Jarju S."/>
            <person name="Secka A."/>
            <person name="Antonio M."/>
            <person name="Oren A."/>
            <person name="Chaudhuri R.R."/>
            <person name="La Ragione R."/>
            <person name="Hildebrand F."/>
            <person name="Pallen M.J."/>
        </authorList>
    </citation>
    <scope>NUCLEOTIDE SEQUENCE</scope>
    <source>
        <strain evidence="1">1277</strain>
    </source>
</reference>
<evidence type="ECO:0000313" key="1">
    <source>
        <dbReference type="EMBL" id="HJG96813.1"/>
    </source>
</evidence>
<evidence type="ECO:0000313" key="2">
    <source>
        <dbReference type="Proteomes" id="UP000776700"/>
    </source>
</evidence>
<accession>A0A921N0N6</accession>
<dbReference type="EMBL" id="DYUB01000215">
    <property type="protein sequence ID" value="HJG96813.1"/>
    <property type="molecule type" value="Genomic_DNA"/>
</dbReference>
<sequence length="61" mass="7471">MNGLRFDKEYSTQYWKEVKFLEENGVKYTFVKTLENGISIFKYKKDSELFRLLSLFYLENK</sequence>
<reference evidence="1" key="2">
    <citation type="submission" date="2021-09" db="EMBL/GenBank/DDBJ databases">
        <authorList>
            <person name="Gilroy R."/>
        </authorList>
    </citation>
    <scope>NUCLEOTIDE SEQUENCE</scope>
    <source>
        <strain evidence="1">1277</strain>
    </source>
</reference>
<gene>
    <name evidence="1" type="ORF">K8V90_06910</name>
</gene>
<dbReference type="AlphaFoldDB" id="A0A921N0N6"/>
<proteinExistence type="predicted"/>
<dbReference type="Proteomes" id="UP000776700">
    <property type="component" value="Unassembled WGS sequence"/>
</dbReference>
<organism evidence="1 2">
    <name type="scientific">Romboutsia timonensis</name>
    <dbReference type="NCBI Taxonomy" id="1776391"/>
    <lineage>
        <taxon>Bacteria</taxon>
        <taxon>Bacillati</taxon>
        <taxon>Bacillota</taxon>
        <taxon>Clostridia</taxon>
        <taxon>Peptostreptococcales</taxon>
        <taxon>Peptostreptococcaceae</taxon>
        <taxon>Romboutsia</taxon>
    </lineage>
</organism>
<protein>
    <submittedName>
        <fullName evidence="1">Uncharacterized protein</fullName>
    </submittedName>
</protein>
<comment type="caution">
    <text evidence="1">The sequence shown here is derived from an EMBL/GenBank/DDBJ whole genome shotgun (WGS) entry which is preliminary data.</text>
</comment>
<name>A0A921N0N6_9FIRM</name>